<evidence type="ECO:0000313" key="1">
    <source>
        <dbReference type="EMBL" id="KAK3078667.1"/>
    </source>
</evidence>
<dbReference type="EMBL" id="JAWDJW010001708">
    <property type="protein sequence ID" value="KAK3078667.1"/>
    <property type="molecule type" value="Genomic_DNA"/>
</dbReference>
<comment type="caution">
    <text evidence="1">The sequence shown here is derived from an EMBL/GenBank/DDBJ whole genome shotgun (WGS) entry which is preliminary data.</text>
</comment>
<gene>
    <name evidence="1" type="ORF">LTS18_006936</name>
</gene>
<dbReference type="Proteomes" id="UP001186974">
    <property type="component" value="Unassembled WGS sequence"/>
</dbReference>
<keyword evidence="2" id="KW-1185">Reference proteome</keyword>
<name>A0ACC3DQ67_9PEZI</name>
<proteinExistence type="predicted"/>
<accession>A0ACC3DQ67</accession>
<evidence type="ECO:0000313" key="2">
    <source>
        <dbReference type="Proteomes" id="UP001186974"/>
    </source>
</evidence>
<sequence>MPTTQHHHSANLATTPSAFTSANGTTDRNRNHEHARTHDHDHDHDRNHDRNQDPNRARFYASSSAWWRDRCIRCAHRGHAWFDCPKACFHCGAAGGEGNVHAHVHEPCPRVVGEWWVRKGRGGLTGVQWVRAFGKGAEGEGGWCRGRERRERKVRTRMWRERGNEERRERGWRSGYGGGYRTLEDEEVGRCTPPPRAAFEQLTGSDTGRGAYGKTNRDERTAKNDLRTHAVDREQRREQIGSMAMHQAASFPTGRTISGVQGPRDEDVATEINAKSSGPPKQQPHPAKPRRKHWVTPSLVDFSVLGKEVRNDNYVARGGFLEPQRNNRDIIGVKRSV</sequence>
<reference evidence="1" key="1">
    <citation type="submission" date="2024-09" db="EMBL/GenBank/DDBJ databases">
        <title>Black Yeasts Isolated from many extreme environments.</title>
        <authorList>
            <person name="Coleine C."/>
            <person name="Stajich J.E."/>
            <person name="Selbmann L."/>
        </authorList>
    </citation>
    <scope>NUCLEOTIDE SEQUENCE</scope>
    <source>
        <strain evidence="1">CCFEE 5737</strain>
    </source>
</reference>
<protein>
    <submittedName>
        <fullName evidence="1">Uncharacterized protein</fullName>
    </submittedName>
</protein>
<organism evidence="1 2">
    <name type="scientific">Coniosporium uncinatum</name>
    <dbReference type="NCBI Taxonomy" id="93489"/>
    <lineage>
        <taxon>Eukaryota</taxon>
        <taxon>Fungi</taxon>
        <taxon>Dikarya</taxon>
        <taxon>Ascomycota</taxon>
        <taxon>Pezizomycotina</taxon>
        <taxon>Dothideomycetes</taxon>
        <taxon>Dothideomycetes incertae sedis</taxon>
        <taxon>Coniosporium</taxon>
    </lineage>
</organism>